<comment type="caution">
    <text evidence="1">The sequence shown here is derived from an EMBL/GenBank/DDBJ whole genome shotgun (WGS) entry which is preliminary data.</text>
</comment>
<name>A0ABN9GVT4_9NEOB</name>
<reference evidence="1" key="1">
    <citation type="submission" date="2023-05" db="EMBL/GenBank/DDBJ databases">
        <authorList>
            <person name="Stuckert A."/>
        </authorList>
    </citation>
    <scope>NUCLEOTIDE SEQUENCE</scope>
</reference>
<evidence type="ECO:0000313" key="1">
    <source>
        <dbReference type="EMBL" id="CAI9612668.1"/>
    </source>
</evidence>
<gene>
    <name evidence="1" type="ORF">SPARVUS_LOCUS14743390</name>
</gene>
<evidence type="ECO:0000313" key="2">
    <source>
        <dbReference type="Proteomes" id="UP001162483"/>
    </source>
</evidence>
<dbReference type="Proteomes" id="UP001162483">
    <property type="component" value="Unassembled WGS sequence"/>
</dbReference>
<dbReference type="EMBL" id="CATNWA010019343">
    <property type="protein sequence ID" value="CAI9612668.1"/>
    <property type="molecule type" value="Genomic_DNA"/>
</dbReference>
<accession>A0ABN9GVT4</accession>
<organism evidence="1 2">
    <name type="scientific">Staurois parvus</name>
    <dbReference type="NCBI Taxonomy" id="386267"/>
    <lineage>
        <taxon>Eukaryota</taxon>
        <taxon>Metazoa</taxon>
        <taxon>Chordata</taxon>
        <taxon>Craniata</taxon>
        <taxon>Vertebrata</taxon>
        <taxon>Euteleostomi</taxon>
        <taxon>Amphibia</taxon>
        <taxon>Batrachia</taxon>
        <taxon>Anura</taxon>
        <taxon>Neobatrachia</taxon>
        <taxon>Ranoidea</taxon>
        <taxon>Ranidae</taxon>
        <taxon>Staurois</taxon>
    </lineage>
</organism>
<proteinExistence type="predicted"/>
<sequence length="37" mass="3957">MIGAPESHDWGGLANLNHTLEGIGAPESHGWRGDWST</sequence>
<keyword evidence="2" id="KW-1185">Reference proteome</keyword>
<protein>
    <submittedName>
        <fullName evidence="1">Uncharacterized protein</fullName>
    </submittedName>
</protein>